<comment type="caution">
    <text evidence="5">The sequence shown here is derived from an EMBL/GenBank/DDBJ whole genome shotgun (WGS) entry which is preliminary data.</text>
</comment>
<evidence type="ECO:0000313" key="5">
    <source>
        <dbReference type="EMBL" id="GLK49820.1"/>
    </source>
</evidence>
<dbReference type="PROSITE" id="PS00041">
    <property type="entry name" value="HTH_ARAC_FAMILY_1"/>
    <property type="match status" value="1"/>
</dbReference>
<evidence type="ECO:0000313" key="6">
    <source>
        <dbReference type="Proteomes" id="UP001143509"/>
    </source>
</evidence>
<keyword evidence="3" id="KW-0804">Transcription</keyword>
<dbReference type="Gene3D" id="1.10.10.60">
    <property type="entry name" value="Homeodomain-like"/>
    <property type="match status" value="1"/>
</dbReference>
<gene>
    <name evidence="5" type="ORF">GCM10017620_27940</name>
</gene>
<dbReference type="Pfam" id="PF12833">
    <property type="entry name" value="HTH_18"/>
    <property type="match status" value="1"/>
</dbReference>
<dbReference type="Proteomes" id="UP001143509">
    <property type="component" value="Unassembled WGS sequence"/>
</dbReference>
<evidence type="ECO:0000259" key="4">
    <source>
        <dbReference type="PROSITE" id="PS01124"/>
    </source>
</evidence>
<reference evidence="5" key="2">
    <citation type="submission" date="2023-01" db="EMBL/GenBank/DDBJ databases">
        <authorList>
            <person name="Sun Q."/>
            <person name="Evtushenko L."/>
        </authorList>
    </citation>
    <scope>NUCLEOTIDE SEQUENCE</scope>
    <source>
        <strain evidence="5">VKM B-1499</strain>
    </source>
</reference>
<dbReference type="SMART" id="SM00342">
    <property type="entry name" value="HTH_ARAC"/>
    <property type="match status" value="1"/>
</dbReference>
<dbReference type="InterPro" id="IPR018062">
    <property type="entry name" value="HTH_AraC-typ_CS"/>
</dbReference>
<organism evidence="5 6">
    <name type="scientific">Brevundimonas intermedia</name>
    <dbReference type="NCBI Taxonomy" id="74315"/>
    <lineage>
        <taxon>Bacteria</taxon>
        <taxon>Pseudomonadati</taxon>
        <taxon>Pseudomonadota</taxon>
        <taxon>Alphaproteobacteria</taxon>
        <taxon>Caulobacterales</taxon>
        <taxon>Caulobacteraceae</taxon>
        <taxon>Brevundimonas</taxon>
    </lineage>
</organism>
<dbReference type="SUPFAM" id="SSF46689">
    <property type="entry name" value="Homeodomain-like"/>
    <property type="match status" value="1"/>
</dbReference>
<dbReference type="InterPro" id="IPR020449">
    <property type="entry name" value="Tscrpt_reg_AraC-type_HTH"/>
</dbReference>
<dbReference type="InterPro" id="IPR035418">
    <property type="entry name" value="AraC-bd_2"/>
</dbReference>
<dbReference type="PROSITE" id="PS01124">
    <property type="entry name" value="HTH_ARAC_FAMILY_2"/>
    <property type="match status" value="1"/>
</dbReference>
<evidence type="ECO:0000256" key="3">
    <source>
        <dbReference type="ARBA" id="ARBA00023163"/>
    </source>
</evidence>
<proteinExistence type="predicted"/>
<keyword evidence="6" id="KW-1185">Reference proteome</keyword>
<evidence type="ECO:0000256" key="1">
    <source>
        <dbReference type="ARBA" id="ARBA00023015"/>
    </source>
</evidence>
<keyword evidence="2" id="KW-0238">DNA-binding</keyword>
<dbReference type="Pfam" id="PF14525">
    <property type="entry name" value="AraC_binding_2"/>
    <property type="match status" value="1"/>
</dbReference>
<dbReference type="InterPro" id="IPR050204">
    <property type="entry name" value="AraC_XylS_family_regulators"/>
</dbReference>
<dbReference type="EMBL" id="BSFD01000011">
    <property type="protein sequence ID" value="GLK49820.1"/>
    <property type="molecule type" value="Genomic_DNA"/>
</dbReference>
<dbReference type="PRINTS" id="PR00032">
    <property type="entry name" value="HTHARAC"/>
</dbReference>
<reference evidence="5" key="1">
    <citation type="journal article" date="2014" name="Int. J. Syst. Evol. Microbiol.">
        <title>Complete genome of a new Firmicutes species belonging to the dominant human colonic microbiota ('Ruminococcus bicirculans') reveals two chromosomes and a selective capacity to utilize plant glucans.</title>
        <authorList>
            <consortium name="NISC Comparative Sequencing Program"/>
            <person name="Wegmann U."/>
            <person name="Louis P."/>
            <person name="Goesmann A."/>
            <person name="Henrissat B."/>
            <person name="Duncan S.H."/>
            <person name="Flint H.J."/>
        </authorList>
    </citation>
    <scope>NUCLEOTIDE SEQUENCE</scope>
    <source>
        <strain evidence="5">VKM B-1499</strain>
    </source>
</reference>
<dbReference type="InterPro" id="IPR018060">
    <property type="entry name" value="HTH_AraC"/>
</dbReference>
<dbReference type="PANTHER" id="PTHR46796">
    <property type="entry name" value="HTH-TYPE TRANSCRIPTIONAL ACTIVATOR RHAS-RELATED"/>
    <property type="match status" value="1"/>
</dbReference>
<evidence type="ECO:0000256" key="2">
    <source>
        <dbReference type="ARBA" id="ARBA00023125"/>
    </source>
</evidence>
<accession>A0ABQ5TCT0</accession>
<keyword evidence="1" id="KW-0805">Transcription regulation</keyword>
<name>A0ABQ5TCT0_9CAUL</name>
<feature type="domain" description="HTH araC/xylS-type" evidence="4">
    <location>
        <begin position="219"/>
        <end position="319"/>
    </location>
</feature>
<sequence length="343" mass="37429">MTQLGADARVQASFFDAGQGADHAAVASWTEAMSVMFDVKVAAPSHGAFHGRAGGYGFGELLVGHSRSTAQSFSRSRYRTAQDGLSHYLVQFYPEGACGPRDATSDAWTRPGDLLIVDLAQPLDTAATDYENMNLIIPRRLLAPLIRQPDDVHLKIVPREDPLVSLLRGHLSLLTELAPSLGRDQAALLVEPTVALAAAAINGHLNEASRSSANQSLVEQICRRIETRLADPTLSAAETAAAFAISERKLYYLFQPLGGFSAYVQQRRLRAVRDRLLDPRGREKRIGAIAAAFGFSHRSNFVAAFRNLYGMTPRELRGLAASNGASEPMRSEEDWRSWIVNLS</sequence>
<dbReference type="PANTHER" id="PTHR46796:SF6">
    <property type="entry name" value="ARAC SUBFAMILY"/>
    <property type="match status" value="1"/>
</dbReference>
<dbReference type="InterPro" id="IPR009057">
    <property type="entry name" value="Homeodomain-like_sf"/>
</dbReference>
<protein>
    <submittedName>
        <fullName evidence="5">AraC family transcriptional regulator</fullName>
    </submittedName>
</protein>